<protein>
    <submittedName>
        <fullName evidence="4">Acyl-CoA thioesterase</fullName>
    </submittedName>
</protein>
<dbReference type="PANTHER" id="PTHR31793">
    <property type="entry name" value="4-HYDROXYBENZOYL-COA THIOESTERASE FAMILY MEMBER"/>
    <property type="match status" value="1"/>
</dbReference>
<comment type="caution">
    <text evidence="4">The sequence shown here is derived from an EMBL/GenBank/DDBJ whole genome shotgun (WGS) entry which is preliminary data.</text>
</comment>
<dbReference type="InterPro" id="IPR006684">
    <property type="entry name" value="YbgC/YbaW"/>
</dbReference>
<gene>
    <name evidence="4" type="ORF">K0U00_31535</name>
</gene>
<evidence type="ECO:0000256" key="1">
    <source>
        <dbReference type="ARBA" id="ARBA00005953"/>
    </source>
</evidence>
<dbReference type="PIRSF" id="PIRSF003230">
    <property type="entry name" value="YbgC"/>
    <property type="match status" value="1"/>
</dbReference>
<dbReference type="InterPro" id="IPR008272">
    <property type="entry name" value="HB-CoA_thioesterase_AS"/>
</dbReference>
<reference evidence="4 5" key="1">
    <citation type="submission" date="2021-07" db="EMBL/GenBank/DDBJ databases">
        <title>Paenibacillus radiodurans sp. nov., isolated from the southeastern edge of Tengger Desert.</title>
        <authorList>
            <person name="Zhang G."/>
        </authorList>
    </citation>
    <scope>NUCLEOTIDE SEQUENCE [LARGE SCALE GENOMIC DNA]</scope>
    <source>
        <strain evidence="4 5">CCM 7311</strain>
    </source>
</reference>
<comment type="similarity">
    <text evidence="1">Belongs to the 4-hydroxybenzoyl-CoA thioesterase family.</text>
</comment>
<name>A0ABS7CD01_9BACL</name>
<dbReference type="Proteomes" id="UP001519887">
    <property type="component" value="Unassembled WGS sequence"/>
</dbReference>
<dbReference type="EMBL" id="JAHZIK010001255">
    <property type="protein sequence ID" value="MBW7458585.1"/>
    <property type="molecule type" value="Genomic_DNA"/>
</dbReference>
<evidence type="ECO:0000313" key="5">
    <source>
        <dbReference type="Proteomes" id="UP001519887"/>
    </source>
</evidence>
<evidence type="ECO:0000313" key="4">
    <source>
        <dbReference type="EMBL" id="MBW7458585.1"/>
    </source>
</evidence>
<dbReference type="PANTHER" id="PTHR31793:SF27">
    <property type="entry name" value="NOVEL THIOESTERASE SUPERFAMILY DOMAIN AND SAPOSIN A-TYPE DOMAIN CONTAINING PROTEIN (0610012H03RIK)"/>
    <property type="match status" value="1"/>
</dbReference>
<dbReference type="InterPro" id="IPR006683">
    <property type="entry name" value="Thioestr_dom"/>
</dbReference>
<dbReference type="Pfam" id="PF03061">
    <property type="entry name" value="4HBT"/>
    <property type="match status" value="1"/>
</dbReference>
<dbReference type="InterPro" id="IPR029069">
    <property type="entry name" value="HotDog_dom_sf"/>
</dbReference>
<evidence type="ECO:0000256" key="2">
    <source>
        <dbReference type="ARBA" id="ARBA00022801"/>
    </source>
</evidence>
<sequence>MITLTENRPDKLWHLHPLRVRYQETDQMGVVFHSNYVTWMEIGRTELIRFFGYPYKKIEEQGMLLPVVDLTCSYVAPARYDDLVLICTTIENFSPVRLSFRSEVRRIKEGDASVTQTMQGTDLPGELLLRGGTRHVWVNADMRPSRLDKAFPELYKLLAAASGDRTDQEEGN</sequence>
<accession>A0ABS7CD01</accession>
<keyword evidence="5" id="KW-1185">Reference proteome</keyword>
<dbReference type="PROSITE" id="PS01328">
    <property type="entry name" value="4HBCOA_THIOESTERASE"/>
    <property type="match status" value="1"/>
</dbReference>
<keyword evidence="2" id="KW-0378">Hydrolase</keyword>
<dbReference type="InterPro" id="IPR050563">
    <property type="entry name" value="4-hydroxybenzoyl-CoA_TE"/>
</dbReference>
<proteinExistence type="inferred from homology"/>
<dbReference type="CDD" id="cd00586">
    <property type="entry name" value="4HBT"/>
    <property type="match status" value="1"/>
</dbReference>
<feature type="domain" description="Thioesterase" evidence="3">
    <location>
        <begin position="28"/>
        <end position="109"/>
    </location>
</feature>
<dbReference type="Gene3D" id="3.10.129.10">
    <property type="entry name" value="Hotdog Thioesterase"/>
    <property type="match status" value="1"/>
</dbReference>
<evidence type="ECO:0000259" key="3">
    <source>
        <dbReference type="Pfam" id="PF03061"/>
    </source>
</evidence>
<organism evidence="4 5">
    <name type="scientific">Paenibacillus sepulcri</name>
    <dbReference type="NCBI Taxonomy" id="359917"/>
    <lineage>
        <taxon>Bacteria</taxon>
        <taxon>Bacillati</taxon>
        <taxon>Bacillota</taxon>
        <taxon>Bacilli</taxon>
        <taxon>Bacillales</taxon>
        <taxon>Paenibacillaceae</taxon>
        <taxon>Paenibacillus</taxon>
    </lineage>
</organism>
<dbReference type="NCBIfam" id="TIGR00051">
    <property type="entry name" value="YbgC/FadM family acyl-CoA thioesterase"/>
    <property type="match status" value="1"/>
</dbReference>
<dbReference type="SUPFAM" id="SSF54637">
    <property type="entry name" value="Thioesterase/thiol ester dehydrase-isomerase"/>
    <property type="match status" value="1"/>
</dbReference>